<feature type="region of interest" description="Disordered" evidence="2">
    <location>
        <begin position="878"/>
        <end position="926"/>
    </location>
</feature>
<feature type="coiled-coil region" evidence="1">
    <location>
        <begin position="652"/>
        <end position="709"/>
    </location>
</feature>
<feature type="region of interest" description="Disordered" evidence="2">
    <location>
        <begin position="407"/>
        <end position="460"/>
    </location>
</feature>
<feature type="compositionally biased region" description="Basic and acidic residues" evidence="2">
    <location>
        <begin position="808"/>
        <end position="839"/>
    </location>
</feature>
<feature type="domain" description="Tankyrase 1-binding protein C-terminal" evidence="3">
    <location>
        <begin position="1748"/>
        <end position="1919"/>
    </location>
</feature>
<evidence type="ECO:0000259" key="3">
    <source>
        <dbReference type="SMART" id="SM01319"/>
    </source>
</evidence>
<name>A0A8C1UH11_CYPCA</name>
<feature type="compositionally biased region" description="Polar residues" evidence="2">
    <location>
        <begin position="1868"/>
        <end position="1883"/>
    </location>
</feature>
<feature type="compositionally biased region" description="Basic and acidic residues" evidence="2">
    <location>
        <begin position="1803"/>
        <end position="1821"/>
    </location>
</feature>
<feature type="region of interest" description="Disordered" evidence="2">
    <location>
        <begin position="1256"/>
        <end position="1281"/>
    </location>
</feature>
<feature type="region of interest" description="Disordered" evidence="2">
    <location>
        <begin position="1607"/>
        <end position="1930"/>
    </location>
</feature>
<evidence type="ECO:0000256" key="1">
    <source>
        <dbReference type="SAM" id="Coils"/>
    </source>
</evidence>
<evidence type="ECO:0000313" key="4">
    <source>
        <dbReference type="Ensembl" id="ENSCCRP00015037272.1"/>
    </source>
</evidence>
<feature type="compositionally biased region" description="Basic and acidic residues" evidence="2">
    <location>
        <begin position="428"/>
        <end position="445"/>
    </location>
</feature>
<feature type="compositionally biased region" description="Polar residues" evidence="2">
    <location>
        <begin position="1704"/>
        <end position="1718"/>
    </location>
</feature>
<reference evidence="4" key="1">
    <citation type="submission" date="2025-08" db="UniProtKB">
        <authorList>
            <consortium name="Ensembl"/>
        </authorList>
    </citation>
    <scope>IDENTIFICATION</scope>
</reference>
<feature type="region of interest" description="Disordered" evidence="2">
    <location>
        <begin position="1188"/>
        <end position="1214"/>
    </location>
</feature>
<feature type="region of interest" description="Disordered" evidence="2">
    <location>
        <begin position="208"/>
        <end position="393"/>
    </location>
</feature>
<dbReference type="Ensembl" id="ENSCCRT00015038560.1">
    <property type="protein sequence ID" value="ENSCCRP00015037272.1"/>
    <property type="gene ID" value="ENSCCRG00015015532.1"/>
</dbReference>
<feature type="compositionally biased region" description="Pro residues" evidence="2">
    <location>
        <begin position="50"/>
        <end position="61"/>
    </location>
</feature>
<feature type="compositionally biased region" description="Basic and acidic residues" evidence="2">
    <location>
        <begin position="1140"/>
        <end position="1166"/>
    </location>
</feature>
<feature type="region of interest" description="Disordered" evidence="2">
    <location>
        <begin position="17"/>
        <end position="195"/>
    </location>
</feature>
<proteinExistence type="predicted"/>
<feature type="compositionally biased region" description="Polar residues" evidence="2">
    <location>
        <begin position="244"/>
        <end position="257"/>
    </location>
</feature>
<feature type="region of interest" description="Disordered" evidence="2">
    <location>
        <begin position="1124"/>
        <end position="1167"/>
    </location>
</feature>
<dbReference type="InterPro" id="IPR032764">
    <property type="entry name" value="Tankyrase-bd_C"/>
</dbReference>
<dbReference type="Pfam" id="PF15327">
    <property type="entry name" value="Tankyrase_bdg_C"/>
    <property type="match status" value="1"/>
</dbReference>
<feature type="region of interest" description="Disordered" evidence="2">
    <location>
        <begin position="804"/>
        <end position="839"/>
    </location>
</feature>
<dbReference type="PANTHER" id="PTHR22042">
    <property type="entry name" value="TANKYRASE 1 BINDING PROTEIN"/>
    <property type="match status" value="1"/>
</dbReference>
<keyword evidence="1" id="KW-0175">Coiled coil</keyword>
<feature type="compositionally biased region" description="Polar residues" evidence="2">
    <location>
        <begin position="1683"/>
        <end position="1694"/>
    </location>
</feature>
<dbReference type="Proteomes" id="UP000694700">
    <property type="component" value="Unplaced"/>
</dbReference>
<feature type="region of interest" description="Disordered" evidence="2">
    <location>
        <begin position="608"/>
        <end position="627"/>
    </location>
</feature>
<feature type="compositionally biased region" description="Low complexity" evidence="2">
    <location>
        <begin position="1749"/>
        <end position="1761"/>
    </location>
</feature>
<evidence type="ECO:0000313" key="5">
    <source>
        <dbReference type="Proteomes" id="UP000694700"/>
    </source>
</evidence>
<dbReference type="PANTHER" id="PTHR22042:SF3">
    <property type="entry name" value="RIKEN CDNA 2900026A02 GENE"/>
    <property type="match status" value="1"/>
</dbReference>
<accession>A0A8C1UH11</accession>
<feature type="compositionally biased region" description="Polar residues" evidence="2">
    <location>
        <begin position="223"/>
        <end position="234"/>
    </location>
</feature>
<feature type="region of interest" description="Disordered" evidence="2">
    <location>
        <begin position="1567"/>
        <end position="1587"/>
    </location>
</feature>
<feature type="compositionally biased region" description="Basic and acidic residues" evidence="2">
    <location>
        <begin position="1612"/>
        <end position="1623"/>
    </location>
</feature>
<sequence>MAAQVEVDAGRPCVVGSRLHLSPLIDSSNKSLMESSGGTQGSLIFHPEPNKPAPGPKPRLTPKPFTVEKNPTIRPILAPKPQPKPKPEPSRPVSSKPDLPSTPKPQLASKPSVPPAFKTGPKPSGQTNKPVAFKPAPTIASTDSSKFRTTQTGDVLRRTSFGASPARPKTDFQTSTPGAEWPFASPKKQPGPSITRAKSVGFLSEIGLNNEDSKEDSGAKDACSSTVLRPQSKGSRPRPVSAAFLQSPTMSESQVVSPTPAPRWTKGRPLSSDLTSKFETIGLSLNRRPTKEDGKENTPQMLEGVGAKTQEKEHSAERAEGSKKSPLLEKRTQKIESKDENSKKDFKPEDTGGSSIKRRISLLLDSSSSPFSVARVDTPGTEPRSLGLSVSDTDGALGVKQRIKELTEEVPTTLSPPQKPQCKPRTLVSDRTKRFEAALESHSSYELKGPQQVEEDQNKKFDYSMIEGQFTKQEDRKASSLGVQDLSTNSGFDSDRVQTVRASMFEHVVERHNVQVMEDNISQDPRAQQESTIKPMPRRNHYLRIQDKTLKALEDDEPGSLVKATYREQVSPSSPVRVEHVFDTVALFGENRAVSEVLPTASLEDRAHTLRSRRSAPQGKEDRPTYEIGNLLKDEAATPRYLRVGALQKWTATEADREIESQMEQQKEMLRKLEEEIQRQTELHMAAAAALEEEEEDSEVERKKQLEAQRVREREREEVAAPKRPKILEAEEQMNKPRATYFALTGQIQEPVHQGERVEEEAILGNIKRGMKEVLFDDFTVRSGQWGLQNPIAPFRRNPSLEAAMQRDSQEEPHKNDTCPRTDHRLQERERQKAFREETEIETQRLAEFEKVMELERQQEIKKQRDLEIEKQKIEREKKREIEIQKEKERQKELERQREQEREKQRELERQREIEQQKREKERQKQIEYERMKAAERELEQQREFERQRQKEFELEKERMLDQERLRLREFEKWKEMERERKRQLELDRQREIERQKQRELEKHREMERLKELERQRELERQQELEKQKEQERERQRQLERQRELDRQRELERQEELERQLEIERQWETERQKELERRKQRELEIEKWKRQKAEERETKKELAELERIKELERQQLLDFELQRQREKQLQQEQAKQRSKKEREDRQKMSEWQRASERHRMETEQEKFIPTSPLRPKVLDLDAVSLGFRTGRDSHENSPTARWKQPSLHPNELYKPGILDIDSFRSQTQPDTFSSTGYGGLESGSVGSVIQARPQATQPNVLQPQTASQVQSPLQSQFHPQSQAFFQPSPAERMRTQLPPPLQPQILHQTQPHSLPFATERPRPQTNSLIETSDWPFVAQQPNNDWVHTKAELAVDEPLWVSAMEGSRRPVSTRPVGLEQQLLHHEDRGSVNILTDSSASSMSPVFTPVLHPNIAPPMVPIQTPMLTAQPGFGPIQTPMLSAQPGLGPIQTPMLTAQPGLGPIQTPMLTAQPGLGPIQTPMLTAQLGLGPIQTPMLTAQPGLGPIQTPMLTAQPGPGPIQTPMLSTQPGLGTIQTPVLTAQPCLHPSVAPIMTPERCWTSEPLNVGSNGALVPPPTKPLAKKETSVPTSQVATFSVTDPIWSPNWELASQGQRENRASHRDKVQQKRSRSMCRRSAPTESSADGPLTHMRTRRSRSAHKERSGETSELVKQYGRGPEENKDTDNLVQETDSQYGTWETGLRTDDSLTPATPSSDDNLTPSPRKPTPPHTAGQPHLFDTPDGLTTSPQKQTELPFPETPTTLLDSSALRARVSLNKKSTRRAPPSRANRHSALLSQVPEGTGADDEWRYKDSTEEKTGSSKEGEESDSEEQAKGIESRTSSMSQPQRVALFPGMDPSALKNQLKKRGETDNQTDGPSPSQLSRSPKSPFLPRAARVLPPAGGKENGEESSPQWLKELKTKKRLSQYENDSTA</sequence>
<feature type="compositionally biased region" description="Basic and acidic residues" evidence="2">
    <location>
        <begin position="309"/>
        <end position="350"/>
    </location>
</feature>
<protein>
    <submittedName>
        <fullName evidence="4">Si:ch73-138n13.1</fullName>
    </submittedName>
</protein>
<feature type="compositionally biased region" description="Polar residues" evidence="2">
    <location>
        <begin position="1835"/>
        <end position="1844"/>
    </location>
</feature>
<evidence type="ECO:0000256" key="2">
    <source>
        <dbReference type="SAM" id="MobiDB-lite"/>
    </source>
</evidence>
<dbReference type="SMART" id="SM01319">
    <property type="entry name" value="Tankyrase_bdg_C"/>
    <property type="match status" value="1"/>
</dbReference>
<feature type="compositionally biased region" description="Polar residues" evidence="2">
    <location>
        <begin position="139"/>
        <end position="153"/>
    </location>
</feature>
<organism evidence="4 5">
    <name type="scientific">Cyprinus carpio</name>
    <name type="common">Common carp</name>
    <dbReference type="NCBI Taxonomy" id="7962"/>
    <lineage>
        <taxon>Eukaryota</taxon>
        <taxon>Metazoa</taxon>
        <taxon>Chordata</taxon>
        <taxon>Craniata</taxon>
        <taxon>Vertebrata</taxon>
        <taxon>Euteleostomi</taxon>
        <taxon>Actinopterygii</taxon>
        <taxon>Neopterygii</taxon>
        <taxon>Teleostei</taxon>
        <taxon>Ostariophysi</taxon>
        <taxon>Cypriniformes</taxon>
        <taxon>Cyprinidae</taxon>
        <taxon>Cyprininae</taxon>
        <taxon>Cyprinus</taxon>
    </lineage>
</organism>
<dbReference type="InterPro" id="IPR040006">
    <property type="entry name" value="TNKS1BP1-like"/>
</dbReference>
<feature type="compositionally biased region" description="Polar residues" evidence="2">
    <location>
        <begin position="25"/>
        <end position="37"/>
    </location>
</feature>